<sequence>MMVVVELILPLILIGVVAAVIAIMMRRRALEQDRTRRAELESQLSASMKVAEEDVTRFGEELQNLDADVAGHPLNEAMQQDYHRALDAYDNAKTSLAAVKDPDEIGNVTEILEDGRYAVACVKARIAGDPLPQKRPPCFFNPAHGPSVKNVLWAPPGGAERDIPACAADAERVEAGADPYVRTVPVGSKRVPYWEGGQAYAPWAQGYYNSWRGSDMLTGMMLGGLLFGGGGNIFGGIGEGIGAIGEGIGQGFEGIGEGFGDIGQGIGDMFGDIFGD</sequence>
<accession>A0A4R7JB34</accession>
<name>A0A4R7JB34_9ACTN</name>
<keyword evidence="1" id="KW-1133">Transmembrane helix</keyword>
<feature type="transmembrane region" description="Helical" evidence="1">
    <location>
        <begin position="6"/>
        <end position="25"/>
    </location>
</feature>
<comment type="caution">
    <text evidence="2">The sequence shown here is derived from an EMBL/GenBank/DDBJ whole genome shotgun (WGS) entry which is preliminary data.</text>
</comment>
<organism evidence="2 3">
    <name type="scientific">Naumannella halotolerans</name>
    <dbReference type="NCBI Taxonomy" id="993414"/>
    <lineage>
        <taxon>Bacteria</taxon>
        <taxon>Bacillati</taxon>
        <taxon>Actinomycetota</taxon>
        <taxon>Actinomycetes</taxon>
        <taxon>Propionibacteriales</taxon>
        <taxon>Propionibacteriaceae</taxon>
        <taxon>Naumannella</taxon>
    </lineage>
</organism>
<proteinExistence type="predicted"/>
<dbReference type="AlphaFoldDB" id="A0A4R7JB34"/>
<dbReference type="RefSeq" id="WP_392507226.1">
    <property type="nucleotide sequence ID" value="NZ_CP171129.1"/>
</dbReference>
<dbReference type="EMBL" id="SOAW01000001">
    <property type="protein sequence ID" value="TDT34146.1"/>
    <property type="molecule type" value="Genomic_DNA"/>
</dbReference>
<keyword evidence="1" id="KW-0472">Membrane</keyword>
<evidence type="ECO:0000313" key="2">
    <source>
        <dbReference type="EMBL" id="TDT34146.1"/>
    </source>
</evidence>
<evidence type="ECO:0000313" key="3">
    <source>
        <dbReference type="Proteomes" id="UP000295371"/>
    </source>
</evidence>
<gene>
    <name evidence="2" type="ORF">CLV29_1800</name>
</gene>
<evidence type="ECO:0000256" key="1">
    <source>
        <dbReference type="SAM" id="Phobius"/>
    </source>
</evidence>
<reference evidence="2 3" key="1">
    <citation type="submission" date="2019-03" db="EMBL/GenBank/DDBJ databases">
        <title>Genomic Encyclopedia of Archaeal and Bacterial Type Strains, Phase II (KMG-II): from individual species to whole genera.</title>
        <authorList>
            <person name="Goeker M."/>
        </authorList>
    </citation>
    <scope>NUCLEOTIDE SEQUENCE [LARGE SCALE GENOMIC DNA]</scope>
    <source>
        <strain evidence="2 3">DSM 24323</strain>
    </source>
</reference>
<keyword evidence="3" id="KW-1185">Reference proteome</keyword>
<protein>
    <submittedName>
        <fullName evidence="2">Uncharacterized protein</fullName>
    </submittedName>
</protein>
<dbReference type="Proteomes" id="UP000295371">
    <property type="component" value="Unassembled WGS sequence"/>
</dbReference>
<keyword evidence="1" id="KW-0812">Transmembrane</keyword>